<organism evidence="2 3">
    <name type="scientific">Sphingobium nicotianae</name>
    <dbReference type="NCBI Taxonomy" id="2782607"/>
    <lineage>
        <taxon>Bacteria</taxon>
        <taxon>Pseudomonadati</taxon>
        <taxon>Pseudomonadota</taxon>
        <taxon>Alphaproteobacteria</taxon>
        <taxon>Sphingomonadales</taxon>
        <taxon>Sphingomonadaceae</taxon>
        <taxon>Sphingobium</taxon>
    </lineage>
</organism>
<dbReference type="Proteomes" id="UP001138757">
    <property type="component" value="Unassembled WGS sequence"/>
</dbReference>
<dbReference type="InterPro" id="IPR037523">
    <property type="entry name" value="VOC_core"/>
</dbReference>
<comment type="caution">
    <text evidence="2">The sequence shown here is derived from an EMBL/GenBank/DDBJ whole genome shotgun (WGS) entry which is preliminary data.</text>
</comment>
<feature type="domain" description="VOC" evidence="1">
    <location>
        <begin position="5"/>
        <end position="124"/>
    </location>
</feature>
<dbReference type="PROSITE" id="PS51819">
    <property type="entry name" value="VOC"/>
    <property type="match status" value="1"/>
</dbReference>
<sequence length="125" mass="13906">MPVAKLSFFKVIVRDLEKAKRFYERSLSFVQEDFFDTPDFLEAVMRQPGTDFAMMLLAYKDGRDISAAIRHGPTGFFTDDIEAAHTRLVAEGAIAKSGIIVVGAGIRIALLDDPEGHEIELCQMP</sequence>
<reference evidence="2" key="1">
    <citation type="submission" date="2021-05" db="EMBL/GenBank/DDBJ databases">
        <title>Genome of Sphingobium sp. strain.</title>
        <authorList>
            <person name="Fan R."/>
        </authorList>
    </citation>
    <scope>NUCLEOTIDE SEQUENCE</scope>
    <source>
        <strain evidence="2">H33</strain>
    </source>
</reference>
<gene>
    <name evidence="2" type="ORF">KK488_14690</name>
</gene>
<evidence type="ECO:0000313" key="2">
    <source>
        <dbReference type="EMBL" id="MBT2188200.1"/>
    </source>
</evidence>
<evidence type="ECO:0000313" key="3">
    <source>
        <dbReference type="Proteomes" id="UP001138757"/>
    </source>
</evidence>
<dbReference type="InterPro" id="IPR004360">
    <property type="entry name" value="Glyas_Fos-R_dOase_dom"/>
</dbReference>
<keyword evidence="3" id="KW-1185">Reference proteome</keyword>
<dbReference type="RefSeq" id="WP_214624452.1">
    <property type="nucleotide sequence ID" value="NZ_JAHGAW010000009.1"/>
</dbReference>
<dbReference type="Gene3D" id="3.10.180.10">
    <property type="entry name" value="2,3-Dihydroxybiphenyl 1,2-Dioxygenase, domain 1"/>
    <property type="match status" value="1"/>
</dbReference>
<evidence type="ECO:0000259" key="1">
    <source>
        <dbReference type="PROSITE" id="PS51819"/>
    </source>
</evidence>
<dbReference type="AlphaFoldDB" id="A0A9X1DDH4"/>
<accession>A0A9X1DDH4</accession>
<proteinExistence type="predicted"/>
<dbReference type="Pfam" id="PF00903">
    <property type="entry name" value="Glyoxalase"/>
    <property type="match status" value="1"/>
</dbReference>
<protein>
    <submittedName>
        <fullName evidence="2">VOC family protein</fullName>
    </submittedName>
</protein>
<name>A0A9X1DDH4_9SPHN</name>
<dbReference type="EMBL" id="JAHGAW010000009">
    <property type="protein sequence ID" value="MBT2188200.1"/>
    <property type="molecule type" value="Genomic_DNA"/>
</dbReference>
<dbReference type="SUPFAM" id="SSF54593">
    <property type="entry name" value="Glyoxalase/Bleomycin resistance protein/Dihydroxybiphenyl dioxygenase"/>
    <property type="match status" value="1"/>
</dbReference>
<dbReference type="InterPro" id="IPR029068">
    <property type="entry name" value="Glyas_Bleomycin-R_OHBP_Dase"/>
</dbReference>